<dbReference type="PANTHER" id="PTHR13314:SF2">
    <property type="entry name" value="CALCIUM CHANNEL FLOWER HOMOLOG"/>
    <property type="match status" value="1"/>
</dbReference>
<proteinExistence type="inferred from homology"/>
<keyword evidence="8" id="KW-1185">Reference proteome</keyword>
<comment type="caution">
    <text evidence="7">The sequence shown here is derived from an EMBL/GenBank/DDBJ whole genome shotgun (WGS) entry which is preliminary data.</text>
</comment>
<comment type="subcellular location">
    <subcellularLocation>
        <location evidence="1">Endomembrane system</location>
        <topology evidence="1">Multi-pass membrane protein</topology>
    </subcellularLocation>
</comment>
<sequence>MGFASELKSGKFSIYAQWVGLLSAILLIIFGIIEMLTIPIFAILALIFAVLIIFMEISFLTKCCPTSPVFDDFIKKLSGNHIRAGVYLVFAVIMWLSLIQRFTVIFIAALTLTVTAVFYATGFFKGQERTSSSMTGGTGIMLSMV</sequence>
<name>A0ABR2WT80_9FUNG</name>
<dbReference type="Proteomes" id="UP001479436">
    <property type="component" value="Unassembled WGS sequence"/>
</dbReference>
<keyword evidence="4 6" id="KW-1133">Transmembrane helix</keyword>
<keyword evidence="3 6" id="KW-0812">Transmembrane</keyword>
<evidence type="ECO:0000256" key="4">
    <source>
        <dbReference type="ARBA" id="ARBA00022989"/>
    </source>
</evidence>
<feature type="transmembrane region" description="Helical" evidence="6">
    <location>
        <begin position="39"/>
        <end position="60"/>
    </location>
</feature>
<dbReference type="EMBL" id="JASJQH010000377">
    <property type="protein sequence ID" value="KAK9764728.1"/>
    <property type="molecule type" value="Genomic_DNA"/>
</dbReference>
<keyword evidence="5 6" id="KW-0472">Membrane</keyword>
<reference evidence="7 8" key="1">
    <citation type="submission" date="2023-04" db="EMBL/GenBank/DDBJ databases">
        <title>Genome of Basidiobolus ranarum AG-B5.</title>
        <authorList>
            <person name="Stajich J.E."/>
            <person name="Carter-House D."/>
            <person name="Gryganskyi A."/>
        </authorList>
    </citation>
    <scope>NUCLEOTIDE SEQUENCE [LARGE SCALE GENOMIC DNA]</scope>
    <source>
        <strain evidence="7 8">AG-B5</strain>
    </source>
</reference>
<evidence type="ECO:0000256" key="3">
    <source>
        <dbReference type="ARBA" id="ARBA00022692"/>
    </source>
</evidence>
<evidence type="ECO:0000313" key="7">
    <source>
        <dbReference type="EMBL" id="KAK9764728.1"/>
    </source>
</evidence>
<dbReference type="SMART" id="SM01077">
    <property type="entry name" value="Cg6151-P"/>
    <property type="match status" value="1"/>
</dbReference>
<accession>A0ABR2WT80</accession>
<evidence type="ECO:0000256" key="6">
    <source>
        <dbReference type="SAM" id="Phobius"/>
    </source>
</evidence>
<feature type="transmembrane region" description="Helical" evidence="6">
    <location>
        <begin position="104"/>
        <end position="124"/>
    </location>
</feature>
<evidence type="ECO:0000313" key="8">
    <source>
        <dbReference type="Proteomes" id="UP001479436"/>
    </source>
</evidence>
<comment type="similarity">
    <text evidence="2">Belongs to the TVP18 family.</text>
</comment>
<dbReference type="PANTHER" id="PTHR13314">
    <property type="entry name" value="CALCIUM CHANNEL FLOWER HOMOLOG"/>
    <property type="match status" value="1"/>
</dbReference>
<organism evidence="7 8">
    <name type="scientific">Basidiobolus ranarum</name>
    <dbReference type="NCBI Taxonomy" id="34480"/>
    <lineage>
        <taxon>Eukaryota</taxon>
        <taxon>Fungi</taxon>
        <taxon>Fungi incertae sedis</taxon>
        <taxon>Zoopagomycota</taxon>
        <taxon>Entomophthoromycotina</taxon>
        <taxon>Basidiobolomycetes</taxon>
        <taxon>Basidiobolales</taxon>
        <taxon>Basidiobolaceae</taxon>
        <taxon>Basidiobolus</taxon>
    </lineage>
</organism>
<evidence type="ECO:0000256" key="1">
    <source>
        <dbReference type="ARBA" id="ARBA00004127"/>
    </source>
</evidence>
<evidence type="ECO:0000256" key="5">
    <source>
        <dbReference type="ARBA" id="ARBA00023136"/>
    </source>
</evidence>
<feature type="transmembrane region" description="Helical" evidence="6">
    <location>
        <begin position="81"/>
        <end position="98"/>
    </location>
</feature>
<dbReference type="Pfam" id="PF10233">
    <property type="entry name" value="Cg6151-P"/>
    <property type="match status" value="1"/>
</dbReference>
<feature type="transmembrane region" description="Helical" evidence="6">
    <location>
        <begin position="12"/>
        <end position="33"/>
    </location>
</feature>
<evidence type="ECO:0000256" key="2">
    <source>
        <dbReference type="ARBA" id="ARBA00005738"/>
    </source>
</evidence>
<gene>
    <name evidence="7" type="primary">TVP18_2</name>
    <name evidence="7" type="ORF">K7432_007540</name>
</gene>
<protein>
    <submittedName>
        <fullName evidence="7">Golgi apparatus membrane protein tvp18</fullName>
    </submittedName>
</protein>
<dbReference type="InterPro" id="IPR019365">
    <property type="entry name" value="TVP18/Ca-channel_flower"/>
</dbReference>